<dbReference type="EMBL" id="BRXZ01000161">
    <property type="protein sequence ID" value="GMI06448.1"/>
    <property type="molecule type" value="Genomic_DNA"/>
</dbReference>
<feature type="compositionally biased region" description="Polar residues" evidence="1">
    <location>
        <begin position="348"/>
        <end position="364"/>
    </location>
</feature>
<sequence>MVRDESHNIRTNLPLWGPSFFDAYVVAVDERTTDDTREALKDATMGKPIHIFNYTFNGFGEGRTEVFREAWRVYPNITHAMVIDPDWKPNMDLINKADLSLSVTAYEFKIWDRSGITTRNCNWLMLHQPGLTFDYYVHEFLRYPNGGPYEEDTLTLGWEVAEVESAQSWHQSVGHGTTVGASRSYSRIMFDVSLLLLEQSDPAYRDSQHTLYYLGAAHCALVEGSPTYAVPFLNPGSSLTPLERSHALDCVRYLSLRIGLHGNAQEEELTWSAHRWRAYALFYILGDYGKALEAYGECVEFDGERVDCKVEMSKAGRHCMENNIPLEGPNVLDQLAGSYDEVFHKTQDPSNPNPGTTFRCTPESGSVESDIIRMTEGKHYFCDGTPPPPPPVSYAGIGPHGEQHPPPPTCSIYTPPHPPPSPPFSTTGSYYDVIHNLPPPPGSPNPSRHLSLFLATPSNAQEVIRKAKSFYLMNENKKKTVYMGLLGAGAGTTEAWGE</sequence>
<protein>
    <submittedName>
        <fullName evidence="2">Uncharacterized protein</fullName>
    </submittedName>
</protein>
<keyword evidence="3" id="KW-1185">Reference proteome</keyword>
<organism evidence="2 3">
    <name type="scientific">Triparma retinervis</name>
    <dbReference type="NCBI Taxonomy" id="2557542"/>
    <lineage>
        <taxon>Eukaryota</taxon>
        <taxon>Sar</taxon>
        <taxon>Stramenopiles</taxon>
        <taxon>Ochrophyta</taxon>
        <taxon>Bolidophyceae</taxon>
        <taxon>Parmales</taxon>
        <taxon>Triparmaceae</taxon>
        <taxon>Triparma</taxon>
    </lineage>
</organism>
<dbReference type="OrthoDB" id="206356at2759"/>
<gene>
    <name evidence="2" type="ORF">TrRE_jg3437</name>
</gene>
<feature type="region of interest" description="Disordered" evidence="1">
    <location>
        <begin position="345"/>
        <end position="364"/>
    </location>
</feature>
<dbReference type="AlphaFoldDB" id="A0A9W7CII5"/>
<evidence type="ECO:0000313" key="3">
    <source>
        <dbReference type="Proteomes" id="UP001165082"/>
    </source>
</evidence>
<proteinExistence type="predicted"/>
<accession>A0A9W7CII5</accession>
<reference evidence="2" key="1">
    <citation type="submission" date="2022-07" db="EMBL/GenBank/DDBJ databases">
        <title>Genome analysis of Parmales, a sister group of diatoms, reveals the evolutionary specialization of diatoms from phago-mixotrophs to photoautotrophs.</title>
        <authorList>
            <person name="Ban H."/>
            <person name="Sato S."/>
            <person name="Yoshikawa S."/>
            <person name="Kazumasa Y."/>
            <person name="Nakamura Y."/>
            <person name="Ichinomiya M."/>
            <person name="Saitoh K."/>
            <person name="Sato N."/>
            <person name="Blanc-Mathieu R."/>
            <person name="Endo H."/>
            <person name="Kuwata A."/>
            <person name="Ogata H."/>
        </authorList>
    </citation>
    <scope>NUCLEOTIDE SEQUENCE</scope>
</reference>
<evidence type="ECO:0000313" key="2">
    <source>
        <dbReference type="EMBL" id="GMI06448.1"/>
    </source>
</evidence>
<comment type="caution">
    <text evidence="2">The sequence shown here is derived from an EMBL/GenBank/DDBJ whole genome shotgun (WGS) entry which is preliminary data.</text>
</comment>
<dbReference type="Proteomes" id="UP001165082">
    <property type="component" value="Unassembled WGS sequence"/>
</dbReference>
<feature type="non-terminal residue" evidence="2">
    <location>
        <position position="498"/>
    </location>
</feature>
<name>A0A9W7CII5_9STRA</name>
<evidence type="ECO:0000256" key="1">
    <source>
        <dbReference type="SAM" id="MobiDB-lite"/>
    </source>
</evidence>